<comment type="similarity">
    <text evidence="1">Belongs to the C/M/P thioester hydrolase family.</text>
</comment>
<dbReference type="PANTHER" id="PTHR10824:SF4">
    <property type="entry name" value="ACYL-COENZYME A THIOESTERASE 1-LIKE"/>
    <property type="match status" value="1"/>
</dbReference>
<comment type="caution">
    <text evidence="4">The sequence shown here is derived from an EMBL/GenBank/DDBJ whole genome shotgun (WGS) entry which is preliminary data.</text>
</comment>
<dbReference type="Gene3D" id="2.60.40.2240">
    <property type="entry name" value="Acyl-CoA thioester hydrolase/BAAT N-terminal domain"/>
    <property type="match status" value="1"/>
</dbReference>
<dbReference type="PANTHER" id="PTHR10824">
    <property type="entry name" value="ACYL-COENZYME A THIOESTERASE-RELATED"/>
    <property type="match status" value="1"/>
</dbReference>
<dbReference type="InterPro" id="IPR042490">
    <property type="entry name" value="Thio_Ohase/BAAT_N"/>
</dbReference>
<accession>A0ABQ9EVX3</accession>
<dbReference type="Proteomes" id="UP001217089">
    <property type="component" value="Unassembled WGS sequence"/>
</dbReference>
<feature type="domain" description="Acyl-CoA thioester hydrolase/bile acid-CoA amino acid N-acetyltransferase" evidence="2">
    <location>
        <begin position="2"/>
        <end position="78"/>
    </location>
</feature>
<dbReference type="SUPFAM" id="SSF53474">
    <property type="entry name" value="alpha/beta-Hydrolases"/>
    <property type="match status" value="1"/>
</dbReference>
<dbReference type="InterPro" id="IPR016662">
    <property type="entry name" value="Acyl-CoA_thioEstase_long-chain"/>
</dbReference>
<evidence type="ECO:0000313" key="4">
    <source>
        <dbReference type="EMBL" id="KAJ8309324.1"/>
    </source>
</evidence>
<dbReference type="EMBL" id="JARBDR010000657">
    <property type="protein sequence ID" value="KAJ8309324.1"/>
    <property type="molecule type" value="Genomic_DNA"/>
</dbReference>
<organism evidence="4 5">
    <name type="scientific">Tegillarca granosa</name>
    <name type="common">Malaysian cockle</name>
    <name type="synonym">Anadara granosa</name>
    <dbReference type="NCBI Taxonomy" id="220873"/>
    <lineage>
        <taxon>Eukaryota</taxon>
        <taxon>Metazoa</taxon>
        <taxon>Spiralia</taxon>
        <taxon>Lophotrochozoa</taxon>
        <taxon>Mollusca</taxon>
        <taxon>Bivalvia</taxon>
        <taxon>Autobranchia</taxon>
        <taxon>Pteriomorphia</taxon>
        <taxon>Arcoida</taxon>
        <taxon>Arcoidea</taxon>
        <taxon>Arcidae</taxon>
        <taxon>Tegillarca</taxon>
    </lineage>
</organism>
<dbReference type="Pfam" id="PF04775">
    <property type="entry name" value="Bile_Hydr_Trans"/>
    <property type="match status" value="1"/>
</dbReference>
<keyword evidence="5" id="KW-1185">Reference proteome</keyword>
<name>A0ABQ9EVX3_TEGGR</name>
<protein>
    <submittedName>
        <fullName evidence="4">Uncharacterized protein</fullName>
    </submittedName>
</protein>
<proteinExistence type="inferred from homology"/>
<reference evidence="4 5" key="1">
    <citation type="submission" date="2022-12" db="EMBL/GenBank/DDBJ databases">
        <title>Chromosome-level genome of Tegillarca granosa.</title>
        <authorList>
            <person name="Kim J."/>
        </authorList>
    </citation>
    <scope>NUCLEOTIDE SEQUENCE [LARGE SCALE GENOMIC DNA]</scope>
    <source>
        <strain evidence="4">Teg-2019</strain>
        <tissue evidence="4">Adductor muscle</tissue>
    </source>
</reference>
<gene>
    <name evidence="4" type="ORF">KUTeg_014198</name>
</gene>
<evidence type="ECO:0000259" key="3">
    <source>
        <dbReference type="Pfam" id="PF08840"/>
    </source>
</evidence>
<dbReference type="Pfam" id="PF08840">
    <property type="entry name" value="BAAT_C"/>
    <property type="match status" value="1"/>
</dbReference>
<dbReference type="InterPro" id="IPR014940">
    <property type="entry name" value="BAAT_C"/>
</dbReference>
<sequence>MSGLEPMGLFWSMEQEPGQSKGLRYWKRDVTEPVLVTLNVFKGHYSWDELYSKTMQPLVSTVIRRWYKAPDVKREQIRVGNIRGTLFLPPGKGPFLGVIDMFGSAGGLMEFRASLLASRGFACLALAYFGYEDLQKTLKDLNMDYFQEAVDWFMSHPSVIKDGIGVVSVSKGAEICQLLAVNCTKIHAAVLISGPPCCTALPIINNGKEVPTVIGDFFKFKWTDEGLIMRDAYNVNEYAKVPKIEIWKSNAKILNIVADDDQCAESSVLASHVDAYPEHLKCNIETVVYHDAGHLIEPPYSPFCKASYNKLIGKYCVSWCRAPYRATYNPNQSDCHLTIYMPNQSDYHLTIFKPNWSDCHLTIYKPNQSEYHLTIYKTNQTATS</sequence>
<dbReference type="InterPro" id="IPR029058">
    <property type="entry name" value="AB_hydrolase_fold"/>
</dbReference>
<evidence type="ECO:0000256" key="1">
    <source>
        <dbReference type="ARBA" id="ARBA00006538"/>
    </source>
</evidence>
<dbReference type="InterPro" id="IPR006862">
    <property type="entry name" value="Thio_Ohase/aa_AcTrfase"/>
</dbReference>
<dbReference type="PIRSF" id="PIRSF016521">
    <property type="entry name" value="Acyl-CoA_hydro"/>
    <property type="match status" value="1"/>
</dbReference>
<feature type="domain" description="BAAT/Acyl-CoA thioester hydrolase C-terminal" evidence="3">
    <location>
        <begin position="142"/>
        <end position="316"/>
    </location>
</feature>
<evidence type="ECO:0000259" key="2">
    <source>
        <dbReference type="Pfam" id="PF04775"/>
    </source>
</evidence>
<dbReference type="Gene3D" id="3.40.50.1820">
    <property type="entry name" value="alpha/beta hydrolase"/>
    <property type="match status" value="1"/>
</dbReference>
<evidence type="ECO:0000313" key="5">
    <source>
        <dbReference type="Proteomes" id="UP001217089"/>
    </source>
</evidence>